<protein>
    <submittedName>
        <fullName evidence="2">Polysaccharide pyruvyl transferase family protein</fullName>
    </submittedName>
</protein>
<evidence type="ECO:0000259" key="1">
    <source>
        <dbReference type="Pfam" id="PF04230"/>
    </source>
</evidence>
<dbReference type="Pfam" id="PF04230">
    <property type="entry name" value="PS_pyruv_trans"/>
    <property type="match status" value="1"/>
</dbReference>
<dbReference type="RefSeq" id="WP_163967852.1">
    <property type="nucleotide sequence ID" value="NZ_JAAIVB010000078.1"/>
</dbReference>
<reference evidence="2 3" key="1">
    <citation type="submission" date="2020-02" db="EMBL/GenBank/DDBJ databases">
        <authorList>
            <person name="Kim M.K."/>
        </authorList>
    </citation>
    <scope>NUCLEOTIDE SEQUENCE [LARGE SCALE GENOMIC DNA]</scope>
    <source>
        <strain evidence="2 3">17J57-3</strain>
    </source>
</reference>
<evidence type="ECO:0000313" key="2">
    <source>
        <dbReference type="EMBL" id="NEX63914.1"/>
    </source>
</evidence>
<dbReference type="InterPro" id="IPR007345">
    <property type="entry name" value="Polysacch_pyruvyl_Trfase"/>
</dbReference>
<dbReference type="PANTHER" id="PTHR36836">
    <property type="entry name" value="COLANIC ACID BIOSYNTHESIS PROTEIN WCAK"/>
    <property type="match status" value="1"/>
</dbReference>
<feature type="domain" description="Polysaccharide pyruvyl transferase" evidence="1">
    <location>
        <begin position="110"/>
        <end position="291"/>
    </location>
</feature>
<accession>A0A6B3STC0</accession>
<dbReference type="PANTHER" id="PTHR36836:SF1">
    <property type="entry name" value="COLANIC ACID BIOSYNTHESIS PROTEIN WCAK"/>
    <property type="match status" value="1"/>
</dbReference>
<dbReference type="EMBL" id="JAAIVB010000078">
    <property type="protein sequence ID" value="NEX63914.1"/>
    <property type="molecule type" value="Genomic_DNA"/>
</dbReference>
<keyword evidence="2" id="KW-0808">Transferase</keyword>
<proteinExistence type="predicted"/>
<keyword evidence="3" id="KW-1185">Reference proteome</keyword>
<sequence length="362" mass="38348">MRPLGGHDVHSITQILADARGPLRIIHVGGEILTCDAWEAAVMLAANDEAARIVRALDRHPEERMTWARKRLHRPDLAPYVLPPSGLHDLPAGTSVHFHAAGGVTLGRRDPAFQHEVLGKLRRANSLTVRDNITVSQLARAGIRASVIPDAVVMVADACATEIAARMPAGSKEGEAADVARRCAKGYIAVQCNAEFGDDATVRALAGQLRALCVAASLPCVLFRAGAAPWHDDLEVLRRIAQAMRPAPALLFESQHVWEACALIAMARLVCASSLHAVIVAMSHAIPCVTIGKPGNDAVDGKHAAFAATWGLPGFPAAAPADALVEAALSALATDPALRRRHAGALMDAHEHAMANFDGEKR</sequence>
<organism evidence="2 3">
    <name type="scientific">Noviherbaspirillum galbum</name>
    <dbReference type="NCBI Taxonomy" id="2709383"/>
    <lineage>
        <taxon>Bacteria</taxon>
        <taxon>Pseudomonadati</taxon>
        <taxon>Pseudomonadota</taxon>
        <taxon>Betaproteobacteria</taxon>
        <taxon>Burkholderiales</taxon>
        <taxon>Oxalobacteraceae</taxon>
        <taxon>Noviherbaspirillum</taxon>
    </lineage>
</organism>
<comment type="caution">
    <text evidence="2">The sequence shown here is derived from an EMBL/GenBank/DDBJ whole genome shotgun (WGS) entry which is preliminary data.</text>
</comment>
<evidence type="ECO:0000313" key="3">
    <source>
        <dbReference type="Proteomes" id="UP000482155"/>
    </source>
</evidence>
<dbReference type="AlphaFoldDB" id="A0A6B3STC0"/>
<name>A0A6B3STC0_9BURK</name>
<dbReference type="GO" id="GO:0016740">
    <property type="term" value="F:transferase activity"/>
    <property type="evidence" value="ECO:0007669"/>
    <property type="project" value="UniProtKB-KW"/>
</dbReference>
<gene>
    <name evidence="2" type="ORF">G3574_22770</name>
</gene>
<dbReference type="Proteomes" id="UP000482155">
    <property type="component" value="Unassembled WGS sequence"/>
</dbReference>